<organism evidence="1 2">
    <name type="scientific">Novosphingobium cyanobacteriorum</name>
    <dbReference type="NCBI Taxonomy" id="3024215"/>
    <lineage>
        <taxon>Bacteria</taxon>
        <taxon>Pseudomonadati</taxon>
        <taxon>Pseudomonadota</taxon>
        <taxon>Alphaproteobacteria</taxon>
        <taxon>Sphingomonadales</taxon>
        <taxon>Sphingomonadaceae</taxon>
        <taxon>Novosphingobium</taxon>
    </lineage>
</organism>
<protein>
    <recommendedName>
        <fullName evidence="3">Type I restriction enzyme R protein N-terminal domain-containing protein</fullName>
    </recommendedName>
</protein>
<reference evidence="1 2" key="1">
    <citation type="submission" date="2023-03" db="EMBL/GenBank/DDBJ databases">
        <title>Novosphingobium cyanobacteriorum sp. nov., isolated from a eutrophic reservoir during the Microcystis bloom period.</title>
        <authorList>
            <person name="Kang M."/>
            <person name="Le V."/>
            <person name="Ko S.-R."/>
            <person name="Lee S.-A."/>
            <person name="Ahn C.-Y."/>
        </authorList>
    </citation>
    <scope>NUCLEOTIDE SEQUENCE [LARGE SCALE GENOMIC DNA]</scope>
    <source>
        <strain evidence="1 2">HBC54</strain>
    </source>
</reference>
<keyword evidence="2" id="KW-1185">Reference proteome</keyword>
<evidence type="ECO:0008006" key="3">
    <source>
        <dbReference type="Google" id="ProtNLM"/>
    </source>
</evidence>
<dbReference type="EMBL" id="JAROCY010000041">
    <property type="protein sequence ID" value="MDF8335772.1"/>
    <property type="molecule type" value="Genomic_DNA"/>
</dbReference>
<evidence type="ECO:0000313" key="1">
    <source>
        <dbReference type="EMBL" id="MDF8335772.1"/>
    </source>
</evidence>
<dbReference type="RefSeq" id="WP_277280766.1">
    <property type="nucleotide sequence ID" value="NZ_JAROCY010000041.1"/>
</dbReference>
<proteinExistence type="predicted"/>
<gene>
    <name evidence="1" type="ORF">POM99_21435</name>
</gene>
<name>A0ABT6CPG4_9SPHN</name>
<sequence length="244" mass="26033">MTTSVVHARPLQIAELSRGLRLPLPPIEDPHLEILGEGLVRAFHDILNSAPSAVHYGSEAEISALLENRLNALIEDDPFWGQLVLCVARGKESLSFDGAHLEKRPDLSIYLTNRSRSFPVIVEAKIIDSPTGKTAALYCQQGLNRFLIGDYGWGGQEAFMIAYVRDGSDIASGLAPRLAAKGGAAPPFATEADPVAVGFGAADCARSKHGRSFTYSHQAPPAHLPGSIALLHIWVNAAIPPAAS</sequence>
<evidence type="ECO:0000313" key="2">
    <source>
        <dbReference type="Proteomes" id="UP001222770"/>
    </source>
</evidence>
<comment type="caution">
    <text evidence="1">The sequence shown here is derived from an EMBL/GenBank/DDBJ whole genome shotgun (WGS) entry which is preliminary data.</text>
</comment>
<dbReference type="Proteomes" id="UP001222770">
    <property type="component" value="Unassembled WGS sequence"/>
</dbReference>
<accession>A0ABT6CPG4</accession>